<dbReference type="Pfam" id="PF13469">
    <property type="entry name" value="Sulfotransfer_3"/>
    <property type="match status" value="1"/>
</dbReference>
<accession>A0A8J7WI10</accession>
<comment type="caution">
    <text evidence="1">The sequence shown here is derived from an EMBL/GenBank/DDBJ whole genome shotgun (WGS) entry which is preliminary data.</text>
</comment>
<keyword evidence="2" id="KW-1185">Reference proteome</keyword>
<evidence type="ECO:0000313" key="1">
    <source>
        <dbReference type="EMBL" id="MBS0125693.1"/>
    </source>
</evidence>
<protein>
    <submittedName>
        <fullName evidence="1">Sulfotransferase</fullName>
    </submittedName>
</protein>
<reference evidence="1" key="1">
    <citation type="submission" date="2021-04" db="EMBL/GenBank/DDBJ databases">
        <authorList>
            <person name="Yoon J."/>
        </authorList>
    </citation>
    <scope>NUCLEOTIDE SEQUENCE</scope>
    <source>
        <strain evidence="1">KMU-90</strain>
    </source>
</reference>
<gene>
    <name evidence="1" type="ORF">KB874_16550</name>
</gene>
<name>A0A8J7WI10_9RHOB</name>
<dbReference type="Gene3D" id="3.40.50.300">
    <property type="entry name" value="P-loop containing nucleotide triphosphate hydrolases"/>
    <property type="match status" value="1"/>
</dbReference>
<organism evidence="1 2">
    <name type="scientific">Thetidibacter halocola</name>
    <dbReference type="NCBI Taxonomy" id="2827239"/>
    <lineage>
        <taxon>Bacteria</taxon>
        <taxon>Pseudomonadati</taxon>
        <taxon>Pseudomonadota</taxon>
        <taxon>Alphaproteobacteria</taxon>
        <taxon>Rhodobacterales</taxon>
        <taxon>Roseobacteraceae</taxon>
        <taxon>Thetidibacter</taxon>
    </lineage>
</organism>
<dbReference type="InterPro" id="IPR027417">
    <property type="entry name" value="P-loop_NTPase"/>
</dbReference>
<dbReference type="Proteomes" id="UP000681356">
    <property type="component" value="Unassembled WGS sequence"/>
</dbReference>
<dbReference type="RefSeq" id="WP_212537667.1">
    <property type="nucleotide sequence ID" value="NZ_JAGTUU010000007.1"/>
</dbReference>
<sequence>MQRFIILGQPRSGTTHLTTLLDSHPDVICAGELFNPYIMMGMTNDAGDDAILARDAAPRRAAEAFFEQAEAEGARAAGFKFMLGHDIAVLKWISRNPDIRIIYIRRANKLAQVASLIKANQTREWVDNEVANTPLRRVMRRVRIVYQGLFVLGRKERPNLVPTIRDIDENGRLIVGPRRISQRWHDLATSDFLASQWLRSTPNKVLRLEYVASLKPEAHERICRFLGVSTDAEIASPLRKQGANRVIDRFANQKQISDYFTRRGLAHWLGEELDEGEDTQDRDEA</sequence>
<proteinExistence type="predicted"/>
<dbReference type="SUPFAM" id="SSF52540">
    <property type="entry name" value="P-loop containing nucleoside triphosphate hydrolases"/>
    <property type="match status" value="1"/>
</dbReference>
<dbReference type="EMBL" id="JAGTUU010000007">
    <property type="protein sequence ID" value="MBS0125693.1"/>
    <property type="molecule type" value="Genomic_DNA"/>
</dbReference>
<dbReference type="AlphaFoldDB" id="A0A8J7WI10"/>
<evidence type="ECO:0000313" key="2">
    <source>
        <dbReference type="Proteomes" id="UP000681356"/>
    </source>
</evidence>